<evidence type="ECO:0000313" key="2">
    <source>
        <dbReference type="Proteomes" id="UP001519307"/>
    </source>
</evidence>
<accession>A0ABS4KWJ1</accession>
<reference evidence="1 2" key="1">
    <citation type="submission" date="2021-03" db="EMBL/GenBank/DDBJ databases">
        <title>Genomic Encyclopedia of Type Strains, Phase IV (KMG-IV): sequencing the most valuable type-strain genomes for metagenomic binning, comparative biology and taxonomic classification.</title>
        <authorList>
            <person name="Goeker M."/>
        </authorList>
    </citation>
    <scope>NUCLEOTIDE SEQUENCE [LARGE SCALE GENOMIC DNA]</scope>
    <source>
        <strain evidence="1 2">DSM 28783</strain>
    </source>
</reference>
<sequence>MNKLHEIMEWYKLTIESQRVTLKILNSAPEVVPLDSSLAEYTLSEAKRILLKAENELNDLTVLSLVSVFEQSLLDHLKDLSKETIQKEEKTLSKSVLKYALKNSDRWHFRDVLDIFKSVLSTELVGSVKQVYDYRNWVAHGKKETTSITKIDPEVAYDRLNEFLGRLGK</sequence>
<keyword evidence="2" id="KW-1185">Reference proteome</keyword>
<evidence type="ECO:0000313" key="1">
    <source>
        <dbReference type="EMBL" id="MBP2033786.1"/>
    </source>
</evidence>
<dbReference type="EMBL" id="JAGGLM010000022">
    <property type="protein sequence ID" value="MBP2033786.1"/>
    <property type="molecule type" value="Genomic_DNA"/>
</dbReference>
<evidence type="ECO:0008006" key="3">
    <source>
        <dbReference type="Google" id="ProtNLM"/>
    </source>
</evidence>
<protein>
    <recommendedName>
        <fullName evidence="3">RiboL-PSP-HEPN domain-containing protein</fullName>
    </recommendedName>
</protein>
<organism evidence="1 2">
    <name type="scientific">Clostridium algifaecis</name>
    <dbReference type="NCBI Taxonomy" id="1472040"/>
    <lineage>
        <taxon>Bacteria</taxon>
        <taxon>Bacillati</taxon>
        <taxon>Bacillota</taxon>
        <taxon>Clostridia</taxon>
        <taxon>Eubacteriales</taxon>
        <taxon>Clostridiaceae</taxon>
        <taxon>Clostridium</taxon>
    </lineage>
</organism>
<dbReference type="Proteomes" id="UP001519307">
    <property type="component" value="Unassembled WGS sequence"/>
</dbReference>
<gene>
    <name evidence="1" type="ORF">J2Z42_002493</name>
</gene>
<proteinExistence type="predicted"/>
<dbReference type="RefSeq" id="WP_209703040.1">
    <property type="nucleotide sequence ID" value="NZ_JAGGLM010000022.1"/>
</dbReference>
<name>A0ABS4KWJ1_9CLOT</name>
<comment type="caution">
    <text evidence="1">The sequence shown here is derived from an EMBL/GenBank/DDBJ whole genome shotgun (WGS) entry which is preliminary data.</text>
</comment>